<accession>A0A1F4VF51</accession>
<feature type="compositionally biased region" description="Polar residues" evidence="6">
    <location>
        <begin position="1"/>
        <end position="23"/>
    </location>
</feature>
<gene>
    <name evidence="9" type="ORF">A3A78_02455</name>
</gene>
<dbReference type="PANTHER" id="PTHR36115">
    <property type="entry name" value="PROLINE-RICH ANTIGEN HOMOLOG-RELATED"/>
    <property type="match status" value="1"/>
</dbReference>
<evidence type="ECO:0000256" key="2">
    <source>
        <dbReference type="ARBA" id="ARBA00022475"/>
    </source>
</evidence>
<feature type="transmembrane region" description="Helical" evidence="7">
    <location>
        <begin position="44"/>
        <end position="66"/>
    </location>
</feature>
<name>A0A1F4VF51_UNCKA</name>
<keyword evidence="5 7" id="KW-0472">Membrane</keyword>
<protein>
    <recommendedName>
        <fullName evidence="8">RDD domain-containing protein</fullName>
    </recommendedName>
</protein>
<proteinExistence type="predicted"/>
<dbReference type="GO" id="GO:0005886">
    <property type="term" value="C:plasma membrane"/>
    <property type="evidence" value="ECO:0007669"/>
    <property type="project" value="UniProtKB-SubCell"/>
</dbReference>
<evidence type="ECO:0000256" key="7">
    <source>
        <dbReference type="SAM" id="Phobius"/>
    </source>
</evidence>
<evidence type="ECO:0000256" key="1">
    <source>
        <dbReference type="ARBA" id="ARBA00004651"/>
    </source>
</evidence>
<keyword evidence="4 7" id="KW-1133">Transmembrane helix</keyword>
<feature type="transmembrane region" description="Helical" evidence="7">
    <location>
        <begin position="124"/>
        <end position="143"/>
    </location>
</feature>
<comment type="caution">
    <text evidence="9">The sequence shown here is derived from an EMBL/GenBank/DDBJ whole genome shotgun (WGS) entry which is preliminary data.</text>
</comment>
<organism evidence="9 10">
    <name type="scientific">candidate division WWE3 bacterium RIFCSPLOWO2_01_FULL_41_18</name>
    <dbReference type="NCBI Taxonomy" id="1802625"/>
    <lineage>
        <taxon>Bacteria</taxon>
        <taxon>Katanobacteria</taxon>
    </lineage>
</organism>
<dbReference type="AlphaFoldDB" id="A0A1F4VF51"/>
<evidence type="ECO:0000256" key="4">
    <source>
        <dbReference type="ARBA" id="ARBA00022989"/>
    </source>
</evidence>
<dbReference type="EMBL" id="MEVI01000001">
    <property type="protein sequence ID" value="OGC55876.1"/>
    <property type="molecule type" value="Genomic_DNA"/>
</dbReference>
<evidence type="ECO:0000313" key="9">
    <source>
        <dbReference type="EMBL" id="OGC55876.1"/>
    </source>
</evidence>
<feature type="transmembrane region" description="Helical" evidence="7">
    <location>
        <begin position="73"/>
        <end position="91"/>
    </location>
</feature>
<dbReference type="Pfam" id="PF06271">
    <property type="entry name" value="RDD"/>
    <property type="match status" value="1"/>
</dbReference>
<evidence type="ECO:0000259" key="8">
    <source>
        <dbReference type="Pfam" id="PF06271"/>
    </source>
</evidence>
<comment type="subcellular location">
    <subcellularLocation>
        <location evidence="1">Cell membrane</location>
        <topology evidence="1">Multi-pass membrane protein</topology>
    </subcellularLocation>
</comment>
<evidence type="ECO:0000256" key="5">
    <source>
        <dbReference type="ARBA" id="ARBA00023136"/>
    </source>
</evidence>
<feature type="domain" description="RDD" evidence="8">
    <location>
        <begin position="38"/>
        <end position="156"/>
    </location>
</feature>
<feature type="region of interest" description="Disordered" evidence="6">
    <location>
        <begin position="1"/>
        <end position="27"/>
    </location>
</feature>
<keyword evidence="2" id="KW-1003">Cell membrane</keyword>
<dbReference type="Proteomes" id="UP000176504">
    <property type="component" value="Unassembled WGS sequence"/>
</dbReference>
<dbReference type="InterPro" id="IPR010432">
    <property type="entry name" value="RDD"/>
</dbReference>
<evidence type="ECO:0000256" key="3">
    <source>
        <dbReference type="ARBA" id="ARBA00022692"/>
    </source>
</evidence>
<dbReference type="PANTHER" id="PTHR36115:SF4">
    <property type="entry name" value="MEMBRANE PROTEIN"/>
    <property type="match status" value="1"/>
</dbReference>
<dbReference type="InterPro" id="IPR051791">
    <property type="entry name" value="Pra-immunoreactive"/>
</dbReference>
<sequence>MDEMTNQQQVTTSAPVTQTQPPSVETPMAQPAAQLPFASFLDRFLAVLIDVLILFSVGFVLGLLLGMLKLQDMAGVIGTLLNWGYLVYFIGSTGQTPGKKVMKIRVVKVNGAKITYVDAFIREIVGKFVSFIILFIGYLWMLWDPNKQCLHDKIAGTYVVKEG</sequence>
<keyword evidence="3 7" id="KW-0812">Transmembrane</keyword>
<evidence type="ECO:0000313" key="10">
    <source>
        <dbReference type="Proteomes" id="UP000176504"/>
    </source>
</evidence>
<reference evidence="9 10" key="1">
    <citation type="journal article" date="2016" name="Nat. Commun.">
        <title>Thousands of microbial genomes shed light on interconnected biogeochemical processes in an aquifer system.</title>
        <authorList>
            <person name="Anantharaman K."/>
            <person name="Brown C.T."/>
            <person name="Hug L.A."/>
            <person name="Sharon I."/>
            <person name="Castelle C.J."/>
            <person name="Probst A.J."/>
            <person name="Thomas B.C."/>
            <person name="Singh A."/>
            <person name="Wilkins M.J."/>
            <person name="Karaoz U."/>
            <person name="Brodie E.L."/>
            <person name="Williams K.H."/>
            <person name="Hubbard S.S."/>
            <person name="Banfield J.F."/>
        </authorList>
    </citation>
    <scope>NUCLEOTIDE SEQUENCE [LARGE SCALE GENOMIC DNA]</scope>
</reference>
<evidence type="ECO:0000256" key="6">
    <source>
        <dbReference type="SAM" id="MobiDB-lite"/>
    </source>
</evidence>